<proteinExistence type="predicted"/>
<sequence length="246" mass="26455">MKFLHIGDKDKRRWLPALVILTAAVLLSFVGITVARYITRQEGKGTAEADNFYFTSDLLREKEENACYYVDPQTKEITVTLSNAADAKRVTPGTITYRVEVTGGTAVSGSGSLAGGKEEKAIVSVSPDPDAKELSVTATAAPYEESLSAVFKLALGNQYTVEDAAGNAAAVLTITCTDDRKEIPLTLPNQVIPEEANDRVEMGSSGYMYKSQGKGIYSLVLLKADTTQDLTQKGSFADQIVLTTEP</sequence>
<dbReference type="RefSeq" id="WP_072854267.1">
    <property type="nucleotide sequence ID" value="NZ_FQVI01000028.1"/>
</dbReference>
<evidence type="ECO:0000313" key="3">
    <source>
        <dbReference type="Proteomes" id="UP000184245"/>
    </source>
</evidence>
<evidence type="ECO:0000313" key="2">
    <source>
        <dbReference type="EMBL" id="SHF43348.1"/>
    </source>
</evidence>
<accession>A0A1M5BLI7</accession>
<keyword evidence="1" id="KW-0812">Transmembrane</keyword>
<dbReference type="AlphaFoldDB" id="A0A1M5BLI7"/>
<dbReference type="OrthoDB" id="2066013at2"/>
<feature type="transmembrane region" description="Helical" evidence="1">
    <location>
        <begin position="14"/>
        <end position="35"/>
    </location>
</feature>
<dbReference type="STRING" id="1122155.SAMN02745158_03708"/>
<gene>
    <name evidence="2" type="ORF">SAMN02745158_03708</name>
</gene>
<keyword evidence="1" id="KW-1133">Transmembrane helix</keyword>
<keyword evidence="3" id="KW-1185">Reference proteome</keyword>
<protein>
    <submittedName>
        <fullName evidence="2">Uncharacterized protein</fullName>
    </submittedName>
</protein>
<name>A0A1M5BLI7_9CLOT</name>
<evidence type="ECO:0000256" key="1">
    <source>
        <dbReference type="SAM" id="Phobius"/>
    </source>
</evidence>
<dbReference type="Proteomes" id="UP000184245">
    <property type="component" value="Unassembled WGS sequence"/>
</dbReference>
<reference evidence="2 3" key="1">
    <citation type="submission" date="2016-11" db="EMBL/GenBank/DDBJ databases">
        <authorList>
            <person name="Jaros S."/>
            <person name="Januszkiewicz K."/>
            <person name="Wedrychowicz H."/>
        </authorList>
    </citation>
    <scope>NUCLEOTIDE SEQUENCE [LARGE SCALE GENOMIC DNA]</scope>
    <source>
        <strain evidence="2 3">DSM 17459</strain>
    </source>
</reference>
<organism evidence="2 3">
    <name type="scientific">Lactonifactor longoviformis DSM 17459</name>
    <dbReference type="NCBI Taxonomy" id="1122155"/>
    <lineage>
        <taxon>Bacteria</taxon>
        <taxon>Bacillati</taxon>
        <taxon>Bacillota</taxon>
        <taxon>Clostridia</taxon>
        <taxon>Eubacteriales</taxon>
        <taxon>Clostridiaceae</taxon>
        <taxon>Lactonifactor</taxon>
    </lineage>
</organism>
<keyword evidence="1" id="KW-0472">Membrane</keyword>
<dbReference type="EMBL" id="FQVI01000028">
    <property type="protein sequence ID" value="SHF43348.1"/>
    <property type="molecule type" value="Genomic_DNA"/>
</dbReference>